<dbReference type="AlphaFoldDB" id="A0A813UEC2"/>
<accession>A0A813UEC2</accession>
<reference evidence="2" key="1">
    <citation type="submission" date="2021-02" db="EMBL/GenBank/DDBJ databases">
        <authorList>
            <person name="Nowell W R."/>
        </authorList>
    </citation>
    <scope>NUCLEOTIDE SEQUENCE</scope>
</reference>
<proteinExistence type="predicted"/>
<evidence type="ECO:0000313" key="5">
    <source>
        <dbReference type="Proteomes" id="UP000663829"/>
    </source>
</evidence>
<dbReference type="Proteomes" id="UP000663829">
    <property type="component" value="Unassembled WGS sequence"/>
</dbReference>
<evidence type="ECO:0000313" key="2">
    <source>
        <dbReference type="EMBL" id="CAF0826505.1"/>
    </source>
</evidence>
<protein>
    <submittedName>
        <fullName evidence="2">Uncharacterized protein</fullName>
    </submittedName>
</protein>
<gene>
    <name evidence="2" type="ORF">GPM918_LOCUS4825</name>
    <name evidence="1" type="ORF">OVA965_LOCUS370</name>
    <name evidence="4" type="ORF">SRO942_LOCUS4826</name>
    <name evidence="3" type="ORF">TMI583_LOCUS370</name>
</gene>
<comment type="caution">
    <text evidence="2">The sequence shown here is derived from an EMBL/GenBank/DDBJ whole genome shotgun (WGS) entry which is preliminary data.</text>
</comment>
<evidence type="ECO:0000313" key="4">
    <source>
        <dbReference type="EMBL" id="CAF3613349.1"/>
    </source>
</evidence>
<name>A0A813UEC2_9BILA</name>
<dbReference type="Proteomes" id="UP000682733">
    <property type="component" value="Unassembled WGS sequence"/>
</dbReference>
<evidence type="ECO:0000313" key="1">
    <source>
        <dbReference type="EMBL" id="CAF0725164.1"/>
    </source>
</evidence>
<sequence>MLFAYNTCKYEIQIGSKKVRCLDKERDVNCLTHVDPTDFILSGDVDSCSVTSLIFNFTLSSKMFTFLNNTSAANRTKLGNLFKNGTGQNKLELLVYKQDETRMILGLNLDNLISLKFIDDLTIYIRRLDNVSTNVLHLNDEFFNLYLNLPRNITIYYYCSKIQSTAIVYGKHLSVTDVVKICNNVYYRSTPIECQFKVDSSTCTTIDNLIDCSKIKDPKEIKVVVKNGTIIENKTCHVRSLTLAFSTLKTYTEFLNLIPDIETPTSIILNTLYLDYINDYQLDEKLVMQEKTLHVKIDQLNQNEFILETSDLFGGGVIQPLEFFIEFIDKKDPPSKIIINETIMKLLAKLKIMAPCDR</sequence>
<organism evidence="2 5">
    <name type="scientific">Didymodactylos carnosus</name>
    <dbReference type="NCBI Taxonomy" id="1234261"/>
    <lineage>
        <taxon>Eukaryota</taxon>
        <taxon>Metazoa</taxon>
        <taxon>Spiralia</taxon>
        <taxon>Gnathifera</taxon>
        <taxon>Rotifera</taxon>
        <taxon>Eurotatoria</taxon>
        <taxon>Bdelloidea</taxon>
        <taxon>Philodinida</taxon>
        <taxon>Philodinidae</taxon>
        <taxon>Didymodactylos</taxon>
    </lineage>
</organism>
<dbReference type="EMBL" id="CAJOBC010000668">
    <property type="protein sequence ID" value="CAF3613349.1"/>
    <property type="molecule type" value="Genomic_DNA"/>
</dbReference>
<keyword evidence="5" id="KW-1185">Reference proteome</keyword>
<evidence type="ECO:0000313" key="3">
    <source>
        <dbReference type="EMBL" id="CAF3498321.1"/>
    </source>
</evidence>
<dbReference type="EMBL" id="CAJNOK010000047">
    <property type="protein sequence ID" value="CAF0725164.1"/>
    <property type="molecule type" value="Genomic_DNA"/>
</dbReference>
<dbReference type="EMBL" id="CAJOBA010000047">
    <property type="protein sequence ID" value="CAF3498321.1"/>
    <property type="molecule type" value="Genomic_DNA"/>
</dbReference>
<dbReference type="Proteomes" id="UP000681722">
    <property type="component" value="Unassembled WGS sequence"/>
</dbReference>
<dbReference type="EMBL" id="CAJNOQ010000668">
    <property type="protein sequence ID" value="CAF0826505.1"/>
    <property type="molecule type" value="Genomic_DNA"/>
</dbReference>
<dbReference type="Proteomes" id="UP000677228">
    <property type="component" value="Unassembled WGS sequence"/>
</dbReference>